<proteinExistence type="inferred from homology"/>
<reference evidence="11" key="1">
    <citation type="submission" date="2023-01" db="EMBL/GenBank/DDBJ databases">
        <title>Vibrio sp. CB1-14 genome sequencing.</title>
        <authorList>
            <person name="Otstavnykh N."/>
            <person name="Isaeva M."/>
            <person name="Meleshko D."/>
        </authorList>
    </citation>
    <scope>NUCLEOTIDE SEQUENCE</scope>
    <source>
        <strain evidence="11">CB1-14</strain>
    </source>
</reference>
<dbReference type="Gene3D" id="1.25.40.650">
    <property type="match status" value="1"/>
</dbReference>
<dbReference type="InterPro" id="IPR028082">
    <property type="entry name" value="Peripla_BP_I"/>
</dbReference>
<evidence type="ECO:0000256" key="7">
    <source>
        <dbReference type="ARBA" id="ARBA00023288"/>
    </source>
</evidence>
<keyword evidence="3 8" id="KW-0573">Peptidoglycan synthesis</keyword>
<evidence type="ECO:0000256" key="10">
    <source>
        <dbReference type="SAM" id="SignalP"/>
    </source>
</evidence>
<evidence type="ECO:0000256" key="1">
    <source>
        <dbReference type="ARBA" id="ARBA00022729"/>
    </source>
</evidence>
<dbReference type="CDD" id="cd06339">
    <property type="entry name" value="PBP1_YraM_LppC_lipoprotein-like"/>
    <property type="match status" value="1"/>
</dbReference>
<gene>
    <name evidence="8" type="primary">lpoA</name>
    <name evidence="11" type="ORF">PG915_03235</name>
</gene>
<feature type="chain" id="PRO_5043336131" description="Penicillin-binding protein activator LpoA" evidence="10">
    <location>
        <begin position="34"/>
        <end position="630"/>
    </location>
</feature>
<evidence type="ECO:0000256" key="2">
    <source>
        <dbReference type="ARBA" id="ARBA00022960"/>
    </source>
</evidence>
<comment type="subcellular location">
    <subcellularLocation>
        <location evidence="8">Cell outer membrane</location>
        <topology evidence="8">Lipid-anchor</topology>
        <orientation evidence="8">Periplasmic side</orientation>
    </subcellularLocation>
</comment>
<dbReference type="HAMAP" id="MF_01890">
    <property type="entry name" value="LpoA"/>
    <property type="match status" value="1"/>
</dbReference>
<evidence type="ECO:0000256" key="3">
    <source>
        <dbReference type="ARBA" id="ARBA00022984"/>
    </source>
</evidence>
<dbReference type="AlphaFoldDB" id="A0AAU8BJP2"/>
<comment type="subunit">
    <text evidence="8">Interacts with PBP1a.</text>
</comment>
<dbReference type="KEGG" id="vck:PG915_03235"/>
<dbReference type="GO" id="GO:0008360">
    <property type="term" value="P:regulation of cell shape"/>
    <property type="evidence" value="ECO:0007669"/>
    <property type="project" value="UniProtKB-KW"/>
</dbReference>
<feature type="signal peptide" evidence="10">
    <location>
        <begin position="1"/>
        <end position="33"/>
    </location>
</feature>
<feature type="region of interest" description="Disordered" evidence="9">
    <location>
        <begin position="611"/>
        <end position="630"/>
    </location>
</feature>
<keyword evidence="6 8" id="KW-0998">Cell outer membrane</keyword>
<keyword evidence="5 8" id="KW-0564">Palmitate</keyword>
<evidence type="ECO:0000256" key="5">
    <source>
        <dbReference type="ARBA" id="ARBA00023139"/>
    </source>
</evidence>
<keyword evidence="2 8" id="KW-0133">Cell shape</keyword>
<organism evidence="11">
    <name type="scientific">Vibrio chaetopteri</name>
    <dbReference type="NCBI Taxonomy" id="3016528"/>
    <lineage>
        <taxon>Bacteria</taxon>
        <taxon>Pseudomonadati</taxon>
        <taxon>Pseudomonadota</taxon>
        <taxon>Gammaproteobacteria</taxon>
        <taxon>Vibrionales</taxon>
        <taxon>Vibrionaceae</taxon>
        <taxon>Vibrio</taxon>
    </lineage>
</organism>
<dbReference type="PANTHER" id="PTHR38038:SF1">
    <property type="entry name" value="PENICILLIN-BINDING PROTEIN ACTIVATOR LPOA"/>
    <property type="match status" value="1"/>
</dbReference>
<evidence type="ECO:0000313" key="11">
    <source>
        <dbReference type="EMBL" id="XCD16588.1"/>
    </source>
</evidence>
<keyword evidence="1 8" id="KW-0732">Signal</keyword>
<keyword evidence="4 8" id="KW-0472">Membrane</keyword>
<evidence type="ECO:0000256" key="9">
    <source>
        <dbReference type="SAM" id="MobiDB-lite"/>
    </source>
</evidence>
<protein>
    <recommendedName>
        <fullName evidence="8">Penicillin-binding protein activator LpoA</fullName>
        <shortName evidence="8">PBP activator LpoA</shortName>
    </recommendedName>
</protein>
<name>A0AAU8BJP2_9VIBR</name>
<comment type="function">
    <text evidence="8">Regulator of peptidoglycan synthesis that is essential for the function of penicillin-binding protein 1A (PBP1a).</text>
</comment>
<dbReference type="RefSeq" id="WP_353497845.1">
    <property type="nucleotide sequence ID" value="NZ_CP115920.1"/>
</dbReference>
<dbReference type="PANTHER" id="PTHR38038">
    <property type="entry name" value="PENICILLIN-BINDING PROTEIN ACTIVATOR LPOA"/>
    <property type="match status" value="1"/>
</dbReference>
<dbReference type="PROSITE" id="PS51257">
    <property type="entry name" value="PROKAR_LIPOPROTEIN"/>
    <property type="match status" value="1"/>
</dbReference>
<dbReference type="GO" id="GO:0009252">
    <property type="term" value="P:peptidoglycan biosynthetic process"/>
    <property type="evidence" value="ECO:0007669"/>
    <property type="project" value="UniProtKB-UniRule"/>
</dbReference>
<evidence type="ECO:0000256" key="4">
    <source>
        <dbReference type="ARBA" id="ARBA00023136"/>
    </source>
</evidence>
<dbReference type="InterPro" id="IPR007443">
    <property type="entry name" value="LpoA"/>
</dbReference>
<dbReference type="SUPFAM" id="SSF53822">
    <property type="entry name" value="Periplasmic binding protein-like I"/>
    <property type="match status" value="1"/>
</dbReference>
<dbReference type="Pfam" id="PF04348">
    <property type="entry name" value="LppC"/>
    <property type="match status" value="1"/>
</dbReference>
<dbReference type="InterPro" id="IPR011990">
    <property type="entry name" value="TPR-like_helical_dom_sf"/>
</dbReference>
<evidence type="ECO:0000256" key="8">
    <source>
        <dbReference type="HAMAP-Rule" id="MF_01890"/>
    </source>
</evidence>
<sequence>MAMMNPKRNSVTRLLTPIALALSIAACSTQPSAPESVDITLAPTASSETYLMRADAGQDGFANEWLILAFKASIQEGNYEQAQRLSNRLAKQNLTTVQQAEWQLARAELNLAQGKAEPAYLQLSFPSEWPLAQQQWQRYHQLRAQSLAAMGNYFDASRELIAQAGFSASDQQEAINAQIWQYMNQYSAQDLSTLVAQPNEEVLDGWLQLATYMKGMAASLPQLQNTLNNWLAENPTHPAAIYTPQSIYDILNLEIASPQSTALLLPLSGKYAKQAQLVRDGFMMAMMDDELRDPEAIFTVIDTNEATPADIKTKLVANGVDFIVGPLVKENVEKLQQAQQNSETPIPALALNIPNEIEPTQMMCYLTLSPEQEVAQAAQHLSKNQYAFTLIIAPQGSLGNRVAKAFEAEWAKVSDNKVAVAQYANRAQLQKTINNVFGLQESQQRIAQMEALTGMKLENQPRSRRDIDSVYIVANNADLTLIKPFIEVAINPDAKQPQLFADSHSHSEKRQYEDLTGVVYSDIPLLVEQNVDLDAQMTKFWPKSSNAEKRLQALGMDAYTLTKELPQLKAVQGYSVDGQTGMLTIDPDCVVQRQIAWGVYGEQPSTVQEITATQDETSDDTTAVETPISE</sequence>
<accession>A0AAU8BJP2</accession>
<dbReference type="Gene3D" id="3.40.50.2300">
    <property type="match status" value="2"/>
</dbReference>
<dbReference type="EMBL" id="CP115920">
    <property type="protein sequence ID" value="XCD16588.1"/>
    <property type="molecule type" value="Genomic_DNA"/>
</dbReference>
<keyword evidence="7 8" id="KW-0449">Lipoprotein</keyword>
<dbReference type="Gene3D" id="1.25.40.10">
    <property type="entry name" value="Tetratricopeptide repeat domain"/>
    <property type="match status" value="1"/>
</dbReference>
<dbReference type="GO" id="GO:0031241">
    <property type="term" value="C:periplasmic side of cell outer membrane"/>
    <property type="evidence" value="ECO:0007669"/>
    <property type="project" value="UniProtKB-UniRule"/>
</dbReference>
<dbReference type="GO" id="GO:0030234">
    <property type="term" value="F:enzyme regulator activity"/>
    <property type="evidence" value="ECO:0007669"/>
    <property type="project" value="UniProtKB-UniRule"/>
</dbReference>
<evidence type="ECO:0000256" key="6">
    <source>
        <dbReference type="ARBA" id="ARBA00023237"/>
    </source>
</evidence>
<comment type="similarity">
    <text evidence="8">Belongs to the LpoA family.</text>
</comment>